<accession>A0A0F9DWZ6</accession>
<dbReference type="EMBL" id="LAZR01037434">
    <property type="protein sequence ID" value="KKL22216.1"/>
    <property type="molecule type" value="Genomic_DNA"/>
</dbReference>
<comment type="caution">
    <text evidence="1">The sequence shown here is derived from an EMBL/GenBank/DDBJ whole genome shotgun (WGS) entry which is preliminary data.</text>
</comment>
<protein>
    <submittedName>
        <fullName evidence="1">Uncharacterized protein</fullName>
    </submittedName>
</protein>
<dbReference type="AlphaFoldDB" id="A0A0F9DWZ6"/>
<sequence length="83" mass="10011">MKRLDEKGFVFLDEASRPYHVRMWEGQPWLFYWHPNKEWVSLRTLSQMDVWIFAATRLPDEQAALYFPDAEKDRLIAREKVGP</sequence>
<organism evidence="1">
    <name type="scientific">marine sediment metagenome</name>
    <dbReference type="NCBI Taxonomy" id="412755"/>
    <lineage>
        <taxon>unclassified sequences</taxon>
        <taxon>metagenomes</taxon>
        <taxon>ecological metagenomes</taxon>
    </lineage>
</organism>
<proteinExistence type="predicted"/>
<evidence type="ECO:0000313" key="1">
    <source>
        <dbReference type="EMBL" id="KKL22216.1"/>
    </source>
</evidence>
<reference evidence="1" key="1">
    <citation type="journal article" date="2015" name="Nature">
        <title>Complex archaea that bridge the gap between prokaryotes and eukaryotes.</title>
        <authorList>
            <person name="Spang A."/>
            <person name="Saw J.H."/>
            <person name="Jorgensen S.L."/>
            <person name="Zaremba-Niedzwiedzka K."/>
            <person name="Martijn J."/>
            <person name="Lind A.E."/>
            <person name="van Eijk R."/>
            <person name="Schleper C."/>
            <person name="Guy L."/>
            <person name="Ettema T.J."/>
        </authorList>
    </citation>
    <scope>NUCLEOTIDE SEQUENCE</scope>
</reference>
<gene>
    <name evidence="1" type="ORF">LCGC14_2437680</name>
</gene>
<name>A0A0F9DWZ6_9ZZZZ</name>